<feature type="region of interest" description="Disordered" evidence="1">
    <location>
        <begin position="15"/>
        <end position="37"/>
    </location>
</feature>
<evidence type="ECO:0000313" key="3">
    <source>
        <dbReference type="EMBL" id="GBO41270.1"/>
    </source>
</evidence>
<accession>A0A4Y2WXM7</accession>
<gene>
    <name evidence="3" type="ORF">AVEN_232174_1</name>
    <name evidence="4" type="ORF">AVEN_49318_1</name>
</gene>
<evidence type="ECO:0000259" key="2">
    <source>
        <dbReference type="Pfam" id="PF20700"/>
    </source>
</evidence>
<proteinExistence type="predicted"/>
<reference evidence="3 5" key="1">
    <citation type="journal article" date="2019" name="Sci. Rep.">
        <title>Orb-weaving spider Araneus ventricosus genome elucidates the spidroin gene catalogue.</title>
        <authorList>
            <person name="Kono N."/>
            <person name="Nakamura H."/>
            <person name="Ohtoshi R."/>
            <person name="Moran D.A.P."/>
            <person name="Shinohara A."/>
            <person name="Yoshida Y."/>
            <person name="Fujiwara M."/>
            <person name="Mori M."/>
            <person name="Tomita M."/>
            <person name="Arakawa K."/>
        </authorList>
    </citation>
    <scope>NUCLEOTIDE SEQUENCE [LARGE SCALE GENOMIC DNA]</scope>
</reference>
<dbReference type="OrthoDB" id="5975258at2759"/>
<organism evidence="3 5">
    <name type="scientific">Araneus ventricosus</name>
    <name type="common">Orbweaver spider</name>
    <name type="synonym">Epeira ventricosa</name>
    <dbReference type="NCBI Taxonomy" id="182803"/>
    <lineage>
        <taxon>Eukaryota</taxon>
        <taxon>Metazoa</taxon>
        <taxon>Ecdysozoa</taxon>
        <taxon>Arthropoda</taxon>
        <taxon>Chelicerata</taxon>
        <taxon>Arachnida</taxon>
        <taxon>Araneae</taxon>
        <taxon>Araneomorphae</taxon>
        <taxon>Entelegynae</taxon>
        <taxon>Araneoidea</taxon>
        <taxon>Araneidae</taxon>
        <taxon>Araneus</taxon>
    </lineage>
</organism>
<feature type="compositionally biased region" description="Low complexity" evidence="1">
    <location>
        <begin position="26"/>
        <end position="37"/>
    </location>
</feature>
<sequence length="234" mass="27132">MSQYCRTYKKLQGAQKHIKPSKLRSMHNCSNHKSSSSNMESVGAYRIFKRSESSHQLLYTDYYGDGYSKTYETVKNIYNDTTINKFDCIGHIHKRSGTRLRKLKNRTPSVRGKGKLTDKFIDKLQNYYGIAIRSNAGNLENMQTAVISAFYYCCSSSRKLMYEQCLEDKENWCRYQRHLATSPGKKYVETSNHLPKSVINSVKSVYLEFFDQSLLEKCLLGKTQMSYSMELFGP</sequence>
<dbReference type="InterPro" id="IPR049012">
    <property type="entry name" value="Mutator_transp_dom"/>
</dbReference>
<evidence type="ECO:0000313" key="5">
    <source>
        <dbReference type="Proteomes" id="UP000499080"/>
    </source>
</evidence>
<feature type="domain" description="Mutator-like transposase" evidence="2">
    <location>
        <begin position="2"/>
        <end position="173"/>
    </location>
</feature>
<comment type="caution">
    <text evidence="3">The sequence shown here is derived from an EMBL/GenBank/DDBJ whole genome shotgun (WGS) entry which is preliminary data.</text>
</comment>
<name>A0A4Y2WXM7_ARAVE</name>
<feature type="compositionally biased region" description="Basic residues" evidence="1">
    <location>
        <begin position="16"/>
        <end position="25"/>
    </location>
</feature>
<evidence type="ECO:0000313" key="4">
    <source>
        <dbReference type="EMBL" id="GBO41275.1"/>
    </source>
</evidence>
<dbReference type="EMBL" id="BGPR01066846">
    <property type="protein sequence ID" value="GBO41275.1"/>
    <property type="molecule type" value="Genomic_DNA"/>
</dbReference>
<keyword evidence="5" id="KW-1185">Reference proteome</keyword>
<dbReference type="AlphaFoldDB" id="A0A4Y2WXM7"/>
<dbReference type="Proteomes" id="UP000499080">
    <property type="component" value="Unassembled WGS sequence"/>
</dbReference>
<dbReference type="Pfam" id="PF20700">
    <property type="entry name" value="Mutator"/>
    <property type="match status" value="1"/>
</dbReference>
<protein>
    <recommendedName>
        <fullName evidence="2">Mutator-like transposase domain-containing protein</fullName>
    </recommendedName>
</protein>
<evidence type="ECO:0000256" key="1">
    <source>
        <dbReference type="SAM" id="MobiDB-lite"/>
    </source>
</evidence>
<dbReference type="EMBL" id="BGPR01066841">
    <property type="protein sequence ID" value="GBO41270.1"/>
    <property type="molecule type" value="Genomic_DNA"/>
</dbReference>